<evidence type="ECO:0000256" key="6">
    <source>
        <dbReference type="SAM" id="MobiDB-lite"/>
    </source>
</evidence>
<keyword evidence="10" id="KW-1185">Reference proteome</keyword>
<dbReference type="Pfam" id="PF09359">
    <property type="entry name" value="VTC"/>
    <property type="match status" value="1"/>
</dbReference>
<feature type="transmembrane region" description="Helical" evidence="7">
    <location>
        <begin position="825"/>
        <end position="845"/>
    </location>
</feature>
<evidence type="ECO:0000259" key="8">
    <source>
        <dbReference type="PROSITE" id="PS51382"/>
    </source>
</evidence>
<dbReference type="Gene3D" id="3.40.50.620">
    <property type="entry name" value="HUPs"/>
    <property type="match status" value="1"/>
</dbReference>
<dbReference type="InterPro" id="IPR004331">
    <property type="entry name" value="SPX_dom"/>
</dbReference>
<evidence type="ECO:0000313" key="10">
    <source>
        <dbReference type="Proteomes" id="UP001473302"/>
    </source>
</evidence>
<feature type="region of interest" description="Disordered" evidence="6">
    <location>
        <begin position="1"/>
        <end position="21"/>
    </location>
</feature>
<evidence type="ECO:0000256" key="2">
    <source>
        <dbReference type="ARBA" id="ARBA00022554"/>
    </source>
</evidence>
<dbReference type="InterPro" id="IPR006016">
    <property type="entry name" value="UspA"/>
</dbReference>
<dbReference type="InterPro" id="IPR042267">
    <property type="entry name" value="VTC_sf"/>
</dbReference>
<organism evidence="9 10">
    <name type="scientific">Mucor flavus</name>
    <dbReference type="NCBI Taxonomy" id="439312"/>
    <lineage>
        <taxon>Eukaryota</taxon>
        <taxon>Fungi</taxon>
        <taxon>Fungi incertae sedis</taxon>
        <taxon>Mucoromycota</taxon>
        <taxon>Mucoromycotina</taxon>
        <taxon>Mucoromycetes</taxon>
        <taxon>Mucorales</taxon>
        <taxon>Mucorineae</taxon>
        <taxon>Mucoraceae</taxon>
        <taxon>Mucor</taxon>
    </lineage>
</organism>
<dbReference type="Pfam" id="PF00582">
    <property type="entry name" value="Usp"/>
    <property type="match status" value="1"/>
</dbReference>
<feature type="domain" description="SPX" evidence="8">
    <location>
        <begin position="185"/>
        <end position="334"/>
    </location>
</feature>
<evidence type="ECO:0000256" key="1">
    <source>
        <dbReference type="ARBA" id="ARBA00004128"/>
    </source>
</evidence>
<dbReference type="Proteomes" id="UP001473302">
    <property type="component" value="Unassembled WGS sequence"/>
</dbReference>
<keyword evidence="3 7" id="KW-0812">Transmembrane</keyword>
<dbReference type="PANTHER" id="PTHR46140:SF1">
    <property type="entry name" value="VACUOLAR TRANSPORTER CHAPERONE COMPLEX SUBUNIT 4-RELATED"/>
    <property type="match status" value="1"/>
</dbReference>
<sequence length="934" mass="107872">MESNNPTSHLPQEFFPSPARTPLTDERPRVIVVAYDHSLYGDAVIAKAIKLDMLRPTDDVRILHIISQSDYKNLFSPMVSSGGTSGYVREDDMDSTLSQVADAFMYEVIQALRKIGFNNIKSEILRGDPKESVTDYCRIAKPKFLITGSRGLGAIKRAVMGSVSNHLAKHCPCPVLVVKIDHSEIEARKEMNEKKNAKFADVLEYLQYDLLKMDLKSRQLDHTWNSQDELDFVQLFTNERNKVAQFILRFNNQLLSRIQYSKHLLKGCTTIQQTPQDHQQTTEFLNNLDDTLIEIIFDIHDFYKFIQLNKLGFTKILKKHQKWTKIDHTHLSCYEYQTIDASLKYGWVASFYTNVSLVRYQCLQHFNNLQRKSIVMEASTMIPDKTSERRIRKYWVLPHHVSEVIATLCMQTHIVQPIKHNNTDFDFSVSNIYLDNDYNDTYLDRLTDKKNVRAIKCKRYGSLLNDCIYFENESHTTFYSSDISSKQRLKVDHSQLNDFHPSSLSSSASSPTEEINEKDFMDQSNETLFAEFVKDPILYSTLKPRLQCDYNRLSFKTHSTHEVGLHVTLDTNIQFFKINDQKSYFTNDNSTSVTFPYAVLEVKLSTETKLDDPLLYWLNTFTQKSKLLHEVPNFTKYLQGAFQLTTDQKLSPPSWIDLFKKGVTESIVREGLSRSRSLRPLLNGKPYRNAIPYSLGNSLKERSRQSQQQSVYRKSHRHSNNDHTSVSMTPETNKNVSYKVLLDMPEKLEVTQQSHPIYNTKSSFLFSPASSFIHRTPNSGNIILDQDGNPIKYSNQKLSKKKKKVPKLGTIKIEPKVFFANERTFISWLQFCALLLTVALNLLNFGDHMSKVCGAIFLFIAMLLALYALARFQYRAWQLRTPTQTGRFDDIYGPAVLCVLVVAALIINFWLRFSHDDETNHLYPTSVENNSTQY</sequence>
<dbReference type="PRINTS" id="PR01438">
    <property type="entry name" value="UNVRSLSTRESS"/>
</dbReference>
<dbReference type="InterPro" id="IPR006015">
    <property type="entry name" value="Universal_stress_UspA"/>
</dbReference>
<dbReference type="PROSITE" id="PS51382">
    <property type="entry name" value="SPX"/>
    <property type="match status" value="1"/>
</dbReference>
<dbReference type="InterPro" id="IPR018966">
    <property type="entry name" value="VTC_domain"/>
</dbReference>
<feature type="transmembrane region" description="Helical" evidence="7">
    <location>
        <begin position="852"/>
        <end position="871"/>
    </location>
</feature>
<dbReference type="Pfam" id="PF02656">
    <property type="entry name" value="DUF202"/>
    <property type="match status" value="1"/>
</dbReference>
<evidence type="ECO:0000256" key="3">
    <source>
        <dbReference type="ARBA" id="ARBA00022692"/>
    </source>
</evidence>
<protein>
    <recommendedName>
        <fullName evidence="8">SPX domain-containing protein</fullName>
    </recommendedName>
</protein>
<gene>
    <name evidence="9" type="ORF">MFLAVUS_000152</name>
</gene>
<comment type="caution">
    <text evidence="9">The sequence shown here is derived from an EMBL/GenBank/DDBJ whole genome shotgun (WGS) entry which is preliminary data.</text>
</comment>
<dbReference type="CDD" id="cd23659">
    <property type="entry name" value="USP_At3g01520-like"/>
    <property type="match status" value="1"/>
</dbReference>
<dbReference type="PANTHER" id="PTHR46140">
    <property type="entry name" value="VACUOLAR TRANSPORTER CHAPERONE 1-RELATED"/>
    <property type="match status" value="1"/>
</dbReference>
<evidence type="ECO:0000313" key="9">
    <source>
        <dbReference type="EMBL" id="GAA5806804.1"/>
    </source>
</evidence>
<keyword evidence="2" id="KW-0926">Vacuole</keyword>
<dbReference type="InterPro" id="IPR051572">
    <property type="entry name" value="VTC_Complex_Subunit"/>
</dbReference>
<feature type="compositionally biased region" description="Polar residues" evidence="6">
    <location>
        <begin position="1"/>
        <end position="10"/>
    </location>
</feature>
<feature type="region of interest" description="Disordered" evidence="6">
    <location>
        <begin position="696"/>
        <end position="730"/>
    </location>
</feature>
<evidence type="ECO:0000256" key="5">
    <source>
        <dbReference type="ARBA" id="ARBA00023136"/>
    </source>
</evidence>
<dbReference type="SUPFAM" id="SSF52402">
    <property type="entry name" value="Adenine nucleotide alpha hydrolases-like"/>
    <property type="match status" value="1"/>
</dbReference>
<dbReference type="InterPro" id="IPR003807">
    <property type="entry name" value="DUF202"/>
</dbReference>
<name>A0ABP9YIX4_9FUNG</name>
<dbReference type="EMBL" id="BAABUK010000002">
    <property type="protein sequence ID" value="GAA5806804.1"/>
    <property type="molecule type" value="Genomic_DNA"/>
</dbReference>
<dbReference type="Gene3D" id="3.20.100.30">
    <property type="entry name" value="VTC, catalytic tunnel domain"/>
    <property type="match status" value="1"/>
</dbReference>
<proteinExistence type="predicted"/>
<evidence type="ECO:0000256" key="7">
    <source>
        <dbReference type="SAM" id="Phobius"/>
    </source>
</evidence>
<dbReference type="InterPro" id="IPR014729">
    <property type="entry name" value="Rossmann-like_a/b/a_fold"/>
</dbReference>
<accession>A0ABP9YIX4</accession>
<feature type="transmembrane region" description="Helical" evidence="7">
    <location>
        <begin position="891"/>
        <end position="911"/>
    </location>
</feature>
<comment type="subcellular location">
    <subcellularLocation>
        <location evidence="1">Vacuole membrane</location>
        <topology evidence="1">Multi-pass membrane protein</topology>
    </subcellularLocation>
</comment>
<keyword evidence="4 7" id="KW-1133">Transmembrane helix</keyword>
<reference evidence="9 10" key="1">
    <citation type="submission" date="2024-04" db="EMBL/GenBank/DDBJ databases">
        <title>genome sequences of Mucor flavus KT1a and Helicostylum pulchrum KT1b strains isolated from the surface of a dry-aged beef.</title>
        <authorList>
            <person name="Toyotome T."/>
            <person name="Hosono M."/>
            <person name="Torimaru M."/>
            <person name="Fukuda K."/>
            <person name="Mikami N."/>
        </authorList>
    </citation>
    <scope>NUCLEOTIDE SEQUENCE [LARGE SCALE GENOMIC DNA]</scope>
    <source>
        <strain evidence="9 10">KT1a</strain>
    </source>
</reference>
<keyword evidence="5 7" id="KW-0472">Membrane</keyword>
<evidence type="ECO:0000256" key="4">
    <source>
        <dbReference type="ARBA" id="ARBA00022989"/>
    </source>
</evidence>